<name>A0ABU9DPK2_9BACL</name>
<feature type="chain" id="PRO_5045963187" evidence="2">
    <location>
        <begin position="30"/>
        <end position="179"/>
    </location>
</feature>
<evidence type="ECO:0000256" key="1">
    <source>
        <dbReference type="SAM" id="MobiDB-lite"/>
    </source>
</evidence>
<evidence type="ECO:0000313" key="3">
    <source>
        <dbReference type="EMBL" id="MEK8130795.1"/>
    </source>
</evidence>
<organism evidence="3 4">
    <name type="scientific">Paenibacillus filicis</name>
    <dbReference type="NCBI Taxonomy" id="669464"/>
    <lineage>
        <taxon>Bacteria</taxon>
        <taxon>Bacillati</taxon>
        <taxon>Bacillota</taxon>
        <taxon>Bacilli</taxon>
        <taxon>Bacillales</taxon>
        <taxon>Paenibacillaceae</taxon>
        <taxon>Paenibacillus</taxon>
    </lineage>
</organism>
<comment type="caution">
    <text evidence="3">The sequence shown here is derived from an EMBL/GenBank/DDBJ whole genome shotgun (WGS) entry which is preliminary data.</text>
</comment>
<evidence type="ECO:0000313" key="4">
    <source>
        <dbReference type="Proteomes" id="UP001469365"/>
    </source>
</evidence>
<dbReference type="Proteomes" id="UP001469365">
    <property type="component" value="Unassembled WGS sequence"/>
</dbReference>
<accession>A0ABU9DPK2</accession>
<evidence type="ECO:0000256" key="2">
    <source>
        <dbReference type="SAM" id="SignalP"/>
    </source>
</evidence>
<proteinExistence type="predicted"/>
<dbReference type="RefSeq" id="WP_341417929.1">
    <property type="nucleotide sequence ID" value="NZ_JBBPCC010000016.1"/>
</dbReference>
<keyword evidence="4" id="KW-1185">Reference proteome</keyword>
<feature type="region of interest" description="Disordered" evidence="1">
    <location>
        <begin position="31"/>
        <end position="59"/>
    </location>
</feature>
<sequence length="179" mass="19657">MVRKLNSLFRPGLLLICILSSLGKVPAAAEATDDSRPVTTRAAAAPNGMGSQHPDSHTPGEIRLEVFDAAEGRVLTRRAATEEDVRRLEHLLRAEGTLEQQMRVQLPSRGLIVKLELPPAQRAGHAASRWLSEPILQVYVYEGEDGLGRLILFSASDKLAVVRLTEAVSSLLLYWRSAR</sequence>
<reference evidence="3 4" key="1">
    <citation type="submission" date="2024-04" db="EMBL/GenBank/DDBJ databases">
        <title>draft genome sequnece of Paenibacillus filicis.</title>
        <authorList>
            <person name="Kim D.-U."/>
        </authorList>
    </citation>
    <scope>NUCLEOTIDE SEQUENCE [LARGE SCALE GENOMIC DNA]</scope>
    <source>
        <strain evidence="3 4">KACC14197</strain>
    </source>
</reference>
<dbReference type="EMBL" id="JBBPCC010000016">
    <property type="protein sequence ID" value="MEK8130795.1"/>
    <property type="molecule type" value="Genomic_DNA"/>
</dbReference>
<feature type="signal peptide" evidence="2">
    <location>
        <begin position="1"/>
        <end position="29"/>
    </location>
</feature>
<keyword evidence="2" id="KW-0732">Signal</keyword>
<gene>
    <name evidence="3" type="ORF">WMW72_23080</name>
</gene>
<protein>
    <submittedName>
        <fullName evidence="3">Uncharacterized protein</fullName>
    </submittedName>
</protein>